<dbReference type="AlphaFoldDB" id="A0A4Y2DFH0"/>
<organism evidence="1 2">
    <name type="scientific">Araneus ventricosus</name>
    <name type="common">Orbweaver spider</name>
    <name type="synonym">Epeira ventricosa</name>
    <dbReference type="NCBI Taxonomy" id="182803"/>
    <lineage>
        <taxon>Eukaryota</taxon>
        <taxon>Metazoa</taxon>
        <taxon>Ecdysozoa</taxon>
        <taxon>Arthropoda</taxon>
        <taxon>Chelicerata</taxon>
        <taxon>Arachnida</taxon>
        <taxon>Araneae</taxon>
        <taxon>Araneomorphae</taxon>
        <taxon>Entelegynae</taxon>
        <taxon>Araneoidea</taxon>
        <taxon>Araneidae</taxon>
        <taxon>Araneus</taxon>
    </lineage>
</organism>
<gene>
    <name evidence="1" type="ORF">AVEN_8918_1</name>
</gene>
<accession>A0A4Y2DFH0</accession>
<comment type="caution">
    <text evidence="1">The sequence shown here is derived from an EMBL/GenBank/DDBJ whole genome shotgun (WGS) entry which is preliminary data.</text>
</comment>
<sequence length="140" mass="16221">MPWMCSLVPEMPENSKVCDSCRKELSKLRNDDKSIATENCISNCKSDLMNCDRLDDDSYIDASSFNESLKSLKDLGESPVDKKRCRYKRYSQEKAHKINSAVERKLLNDEEDSKDEMVNHLINAYQNCKNRTKETMILTL</sequence>
<keyword evidence="2" id="KW-1185">Reference proteome</keyword>
<name>A0A4Y2DFH0_ARAVE</name>
<evidence type="ECO:0000313" key="1">
    <source>
        <dbReference type="EMBL" id="GBM15533.1"/>
    </source>
</evidence>
<evidence type="ECO:0000313" key="2">
    <source>
        <dbReference type="Proteomes" id="UP000499080"/>
    </source>
</evidence>
<reference evidence="1 2" key="1">
    <citation type="journal article" date="2019" name="Sci. Rep.">
        <title>Orb-weaving spider Araneus ventricosus genome elucidates the spidroin gene catalogue.</title>
        <authorList>
            <person name="Kono N."/>
            <person name="Nakamura H."/>
            <person name="Ohtoshi R."/>
            <person name="Moran D.A.P."/>
            <person name="Shinohara A."/>
            <person name="Yoshida Y."/>
            <person name="Fujiwara M."/>
            <person name="Mori M."/>
            <person name="Tomita M."/>
            <person name="Arakawa K."/>
        </authorList>
    </citation>
    <scope>NUCLEOTIDE SEQUENCE [LARGE SCALE GENOMIC DNA]</scope>
</reference>
<dbReference type="Proteomes" id="UP000499080">
    <property type="component" value="Unassembled WGS sequence"/>
</dbReference>
<protein>
    <submittedName>
        <fullName evidence="1">Uncharacterized protein</fullName>
    </submittedName>
</protein>
<proteinExistence type="predicted"/>
<dbReference type="EMBL" id="BGPR01000361">
    <property type="protein sequence ID" value="GBM15533.1"/>
    <property type="molecule type" value="Genomic_DNA"/>
</dbReference>